<evidence type="ECO:0000313" key="8">
    <source>
        <dbReference type="Proteomes" id="UP000327236"/>
    </source>
</evidence>
<feature type="transmembrane region" description="Helical" evidence="5">
    <location>
        <begin position="274"/>
        <end position="295"/>
    </location>
</feature>
<dbReference type="PIRSF" id="PIRSF006060">
    <property type="entry name" value="AA_transporter"/>
    <property type="match status" value="1"/>
</dbReference>
<feature type="transmembrane region" description="Helical" evidence="5">
    <location>
        <begin position="100"/>
        <end position="123"/>
    </location>
</feature>
<feature type="transmembrane region" description="Helical" evidence="5">
    <location>
        <begin position="45"/>
        <end position="67"/>
    </location>
</feature>
<protein>
    <submittedName>
        <fullName evidence="6">Amino acid permease</fullName>
    </submittedName>
</protein>
<dbReference type="GeneID" id="31742548"/>
<comment type="subcellular location">
    <subcellularLocation>
        <location evidence="1">Membrane</location>
        <topology evidence="1">Multi-pass membrane protein</topology>
    </subcellularLocation>
</comment>
<feature type="transmembrane region" description="Helical" evidence="5">
    <location>
        <begin position="354"/>
        <end position="376"/>
    </location>
</feature>
<keyword evidence="3 5" id="KW-1133">Transmembrane helix</keyword>
<evidence type="ECO:0000313" key="9">
    <source>
        <dbReference type="Proteomes" id="UP001385848"/>
    </source>
</evidence>
<name>A0A5N1IB23_LACJE</name>
<dbReference type="GO" id="GO:0015179">
    <property type="term" value="F:L-amino acid transmembrane transporter activity"/>
    <property type="evidence" value="ECO:0007669"/>
    <property type="project" value="TreeGrafter"/>
</dbReference>
<feature type="transmembrane region" description="Helical" evidence="5">
    <location>
        <begin position="388"/>
        <end position="407"/>
    </location>
</feature>
<evidence type="ECO:0000256" key="5">
    <source>
        <dbReference type="SAM" id="Phobius"/>
    </source>
</evidence>
<feature type="transmembrane region" description="Helical" evidence="5">
    <location>
        <begin position="129"/>
        <end position="147"/>
    </location>
</feature>
<dbReference type="Pfam" id="PF13520">
    <property type="entry name" value="AA_permease_2"/>
    <property type="match status" value="1"/>
</dbReference>
<feature type="transmembrane region" description="Helical" evidence="5">
    <location>
        <begin position="413"/>
        <end position="433"/>
    </location>
</feature>
<feature type="transmembrane region" description="Helical" evidence="5">
    <location>
        <begin position="154"/>
        <end position="177"/>
    </location>
</feature>
<evidence type="ECO:0000256" key="1">
    <source>
        <dbReference type="ARBA" id="ARBA00004141"/>
    </source>
</evidence>
<dbReference type="Gene3D" id="1.20.1740.10">
    <property type="entry name" value="Amino acid/polyamine transporter I"/>
    <property type="match status" value="1"/>
</dbReference>
<dbReference type="EMBL" id="JBBVUL010000020">
    <property type="protein sequence ID" value="MEL0565871.1"/>
    <property type="molecule type" value="Genomic_DNA"/>
</dbReference>
<evidence type="ECO:0000256" key="2">
    <source>
        <dbReference type="ARBA" id="ARBA00022692"/>
    </source>
</evidence>
<proteinExistence type="predicted"/>
<comment type="caution">
    <text evidence="6">The sequence shown here is derived from an EMBL/GenBank/DDBJ whole genome shotgun (WGS) entry which is preliminary data.</text>
</comment>
<dbReference type="RefSeq" id="WP_006585123.1">
    <property type="nucleotide sequence ID" value="NZ_CATOUV010000001.1"/>
</dbReference>
<sequence>MKQQPNENLKRSLGFTSALSIVIGTIIGSGIFFKQASVLDSAGSSALAILAWILGGITTLTSGLTIAEIGAQMPYTGGLYIYIENIYGRMAGFLAGWMQIIIYGPAIIASVSGFMSILMANFFGLSSNWRIPLAIGSVILIALMNLFENKISATFSVVTTLGKLIPIAAIIIFGLFWGNQNALSQTVTEVSQSTSNFGVAILATLFAYDGWILIANLGGEMKNPQKLLPKAIILGISTVLVIYTLITIGILRFLPANLIHHLGENAPAYMTAKAFGPLGGKIIAAGIIISMLGTLNGKVLTFPRIVFAMAKRKDIPFSKSLSYLSPKGKAPIAATVFVSALAFIMMLFFDPNRLSDLCVFSIYCFYILAFFGIFILRKQNNKRPFSTPLYPLVPIIAIAGGIFVAVCEIINDFHGVILFLGFIALGLPIFYLVKKYYNSKV</sequence>
<dbReference type="PANTHER" id="PTHR11785">
    <property type="entry name" value="AMINO ACID TRANSPORTER"/>
    <property type="match status" value="1"/>
</dbReference>
<dbReference type="Proteomes" id="UP001385848">
    <property type="component" value="Unassembled WGS sequence"/>
</dbReference>
<organism evidence="6 8">
    <name type="scientific">Lactobacillus jensenii</name>
    <dbReference type="NCBI Taxonomy" id="109790"/>
    <lineage>
        <taxon>Bacteria</taxon>
        <taxon>Bacillati</taxon>
        <taxon>Bacillota</taxon>
        <taxon>Bacilli</taxon>
        <taxon>Lactobacillales</taxon>
        <taxon>Lactobacillaceae</taxon>
        <taxon>Lactobacillus</taxon>
    </lineage>
</organism>
<gene>
    <name evidence="7" type="ORF">AAC431_08095</name>
    <name evidence="6" type="ORF">F6H94_06990</name>
</gene>
<accession>A0A5N1IB23</accession>
<dbReference type="OrthoDB" id="3181223at2"/>
<dbReference type="InterPro" id="IPR050598">
    <property type="entry name" value="AminoAcid_Transporter"/>
</dbReference>
<dbReference type="KEGG" id="lje:BUE77_02375"/>
<dbReference type="InterPro" id="IPR002293">
    <property type="entry name" value="AA/rel_permease1"/>
</dbReference>
<keyword evidence="2 5" id="KW-0812">Transmembrane</keyword>
<dbReference type="Proteomes" id="UP000327236">
    <property type="component" value="Unassembled WGS sequence"/>
</dbReference>
<reference evidence="7 9" key="2">
    <citation type="submission" date="2024-04" db="EMBL/GenBank/DDBJ databases">
        <title>Three lactobacilli isolated from voided urine samples from females with type 2 diabetes.</title>
        <authorList>
            <person name="Kula A."/>
            <person name="Stegman N."/>
            <person name="Putonti C."/>
        </authorList>
    </citation>
    <scope>NUCLEOTIDE SEQUENCE [LARGE SCALE GENOMIC DNA]</scope>
    <source>
        <strain evidence="7 9">1855</strain>
    </source>
</reference>
<evidence type="ECO:0000256" key="3">
    <source>
        <dbReference type="ARBA" id="ARBA00022989"/>
    </source>
</evidence>
<evidence type="ECO:0000313" key="7">
    <source>
        <dbReference type="EMBL" id="MEL0565871.1"/>
    </source>
</evidence>
<dbReference type="AlphaFoldDB" id="A0A5N1IB23"/>
<feature type="transmembrane region" description="Helical" evidence="5">
    <location>
        <begin position="231"/>
        <end position="254"/>
    </location>
</feature>
<evidence type="ECO:0000313" key="6">
    <source>
        <dbReference type="EMBL" id="KAA9321147.1"/>
    </source>
</evidence>
<feature type="transmembrane region" description="Helical" evidence="5">
    <location>
        <begin position="12"/>
        <end position="33"/>
    </location>
</feature>
<dbReference type="EMBL" id="VYWW01000033">
    <property type="protein sequence ID" value="KAA9321147.1"/>
    <property type="molecule type" value="Genomic_DNA"/>
</dbReference>
<reference evidence="6 8" key="1">
    <citation type="submission" date="2019-09" db="EMBL/GenBank/DDBJ databases">
        <title>Draft genome sequence assemblies of isolates from the urinary tract.</title>
        <authorList>
            <person name="Mores C.R."/>
            <person name="Putonti C."/>
            <person name="Wolfe A.J."/>
        </authorList>
    </citation>
    <scope>NUCLEOTIDE SEQUENCE [LARGE SCALE GENOMIC DNA]</scope>
    <source>
        <strain evidence="6 8">UMB246</strain>
    </source>
</reference>
<feature type="transmembrane region" description="Helical" evidence="5">
    <location>
        <begin position="197"/>
        <end position="219"/>
    </location>
</feature>
<dbReference type="PANTHER" id="PTHR11785:SF512">
    <property type="entry name" value="SOBREMESA, ISOFORM B"/>
    <property type="match status" value="1"/>
</dbReference>
<feature type="transmembrane region" description="Helical" evidence="5">
    <location>
        <begin position="330"/>
        <end position="348"/>
    </location>
</feature>
<dbReference type="GO" id="GO:0016020">
    <property type="term" value="C:membrane"/>
    <property type="evidence" value="ECO:0007669"/>
    <property type="project" value="UniProtKB-SubCell"/>
</dbReference>
<evidence type="ECO:0000256" key="4">
    <source>
        <dbReference type="ARBA" id="ARBA00023136"/>
    </source>
</evidence>
<keyword evidence="4 5" id="KW-0472">Membrane</keyword>
<keyword evidence="9" id="KW-1185">Reference proteome</keyword>